<feature type="region of interest" description="Disordered" evidence="1">
    <location>
        <begin position="38"/>
        <end position="59"/>
    </location>
</feature>
<evidence type="ECO:0000313" key="2">
    <source>
        <dbReference type="EMBL" id="VDL83149.1"/>
    </source>
</evidence>
<evidence type="ECO:0000313" key="4">
    <source>
        <dbReference type="WBParaSite" id="NBR_0001941401-mRNA-1"/>
    </source>
</evidence>
<reference evidence="4" key="1">
    <citation type="submission" date="2017-02" db="UniProtKB">
        <authorList>
            <consortium name="WormBaseParasite"/>
        </authorList>
    </citation>
    <scope>IDENTIFICATION</scope>
</reference>
<proteinExistence type="predicted"/>
<dbReference type="AlphaFoldDB" id="A0A0N4YQ92"/>
<feature type="compositionally biased region" description="Basic and acidic residues" evidence="1">
    <location>
        <begin position="46"/>
        <end position="59"/>
    </location>
</feature>
<dbReference type="WBParaSite" id="NBR_0001941401-mRNA-1">
    <property type="protein sequence ID" value="NBR_0001941401-mRNA-1"/>
    <property type="gene ID" value="NBR_0001941401"/>
</dbReference>
<gene>
    <name evidence="2" type="ORF">NBR_LOCUS19415</name>
</gene>
<dbReference type="Proteomes" id="UP000271162">
    <property type="component" value="Unassembled WGS sequence"/>
</dbReference>
<protein>
    <submittedName>
        <fullName evidence="2 4">Uncharacterized protein</fullName>
    </submittedName>
</protein>
<evidence type="ECO:0000313" key="3">
    <source>
        <dbReference type="Proteomes" id="UP000271162"/>
    </source>
</evidence>
<keyword evidence="3" id="KW-1185">Reference proteome</keyword>
<sequence length="79" mass="8878">MGALCSSDPQQDRRKSAVDSQFSKSNQEYVFIVETPRENAANTSGEECRARMHTDELPGEKPIDLDRVLIQVNGLLTWP</sequence>
<evidence type="ECO:0000256" key="1">
    <source>
        <dbReference type="SAM" id="MobiDB-lite"/>
    </source>
</evidence>
<feature type="region of interest" description="Disordered" evidence="1">
    <location>
        <begin position="1"/>
        <end position="21"/>
    </location>
</feature>
<organism evidence="4">
    <name type="scientific">Nippostrongylus brasiliensis</name>
    <name type="common">Rat hookworm</name>
    <dbReference type="NCBI Taxonomy" id="27835"/>
    <lineage>
        <taxon>Eukaryota</taxon>
        <taxon>Metazoa</taxon>
        <taxon>Ecdysozoa</taxon>
        <taxon>Nematoda</taxon>
        <taxon>Chromadorea</taxon>
        <taxon>Rhabditida</taxon>
        <taxon>Rhabditina</taxon>
        <taxon>Rhabditomorpha</taxon>
        <taxon>Strongyloidea</taxon>
        <taxon>Heligmosomidae</taxon>
        <taxon>Nippostrongylus</taxon>
    </lineage>
</organism>
<name>A0A0N4YQ92_NIPBR</name>
<reference evidence="2 3" key="2">
    <citation type="submission" date="2018-11" db="EMBL/GenBank/DDBJ databases">
        <authorList>
            <consortium name="Pathogen Informatics"/>
        </authorList>
    </citation>
    <scope>NUCLEOTIDE SEQUENCE [LARGE SCALE GENOMIC DNA]</scope>
</reference>
<accession>A0A0N4YQ92</accession>
<dbReference type="EMBL" id="UYSL01024160">
    <property type="protein sequence ID" value="VDL83149.1"/>
    <property type="molecule type" value="Genomic_DNA"/>
</dbReference>